<dbReference type="Pfam" id="PF00072">
    <property type="entry name" value="Response_reg"/>
    <property type="match status" value="1"/>
</dbReference>
<comment type="domain">
    <text evidence="5">Contains a C-terminal catalytic domain, and an N-terminal region which modulates catalytic activity.</text>
</comment>
<comment type="function">
    <text evidence="5">Involved in chemotaxis. Part of a chemotaxis signal transduction system that modulates chemotaxis in response to various stimuli. Catalyzes the demethylation of specific methylglutamate residues introduced into the chemoreceptors (methyl-accepting chemotaxis proteins or MCP) by CheR. Also mediates the irreversible deamidation of specific glutamine residues to glutamic acid.</text>
</comment>
<feature type="active site" evidence="5 6">
    <location>
        <position position="187"/>
    </location>
</feature>
<dbReference type="Pfam" id="PF01339">
    <property type="entry name" value="CheB_methylest"/>
    <property type="match status" value="1"/>
</dbReference>
<evidence type="ECO:0000259" key="9">
    <source>
        <dbReference type="PROSITE" id="PS50122"/>
    </source>
</evidence>
<dbReference type="HAMAP" id="MF_00099">
    <property type="entry name" value="CheB_chemtxs"/>
    <property type="match status" value="1"/>
</dbReference>
<reference evidence="10 11" key="1">
    <citation type="submission" date="2020-04" db="EMBL/GenBank/DDBJ databases">
        <title>Salinimonas sp. HHU 13199.</title>
        <authorList>
            <person name="Cui X."/>
            <person name="Zhang D."/>
        </authorList>
    </citation>
    <scope>NUCLEOTIDE SEQUENCE [LARGE SCALE GENOMIC DNA]</scope>
    <source>
        <strain evidence="10 11">HHU 13199</strain>
    </source>
</reference>
<feature type="active site" evidence="5 6">
    <location>
        <position position="283"/>
    </location>
</feature>
<accession>A0ABR8LQA8</accession>
<evidence type="ECO:0000256" key="6">
    <source>
        <dbReference type="PROSITE-ProRule" id="PRU00050"/>
    </source>
</evidence>
<dbReference type="SMART" id="SM00448">
    <property type="entry name" value="REC"/>
    <property type="match status" value="1"/>
</dbReference>
<comment type="PTM">
    <text evidence="5">Phosphorylated by CheA. Phosphorylation of the N-terminal regulatory domain activates the methylesterase activity.</text>
</comment>
<dbReference type="PANTHER" id="PTHR42872:SF6">
    <property type="entry name" value="PROTEIN-GLUTAMATE METHYLESTERASE_PROTEIN-GLUTAMINE GLUTAMINASE"/>
    <property type="match status" value="1"/>
</dbReference>
<comment type="similarity">
    <text evidence="5">Belongs to the CheB family.</text>
</comment>
<comment type="caution">
    <text evidence="10">The sequence shown here is derived from an EMBL/GenBank/DDBJ whole genome shotgun (WGS) entry which is preliminary data.</text>
</comment>
<dbReference type="InterPro" id="IPR000673">
    <property type="entry name" value="Sig_transdc_resp-reg_Me-estase"/>
</dbReference>
<evidence type="ECO:0000256" key="1">
    <source>
        <dbReference type="ARBA" id="ARBA00022490"/>
    </source>
</evidence>
<dbReference type="NCBIfam" id="NF009206">
    <property type="entry name" value="PRK12555.1"/>
    <property type="match status" value="1"/>
</dbReference>
<sequence>MTINVLVVDDSALIRRLLSDIINKTPGLTLAGTAPDAYVARKMVIELSPDVITLDIEMPKVDGLRFLEVLMQAKPTPVVMISTLTERGADATLRALELGAVDFVPKPRLDIAKGIDEYQAIIVSKIRAAASSRLTRVRPRVQQLPRITYTGTEKLVAIGASTGGTEAIKCIIESLPANAPATIITQHMPPGFTTSFAKRLDACSKISVREARGNERLLPGTAYLAPGSQHLTIRRDGADYRTVLQDSPRVSGHKPSVDVMFESVSKNAGHNALGVLLTGMGKDGANGLLTLHKLGAYTICQNEASCVVFGMPKAAIALNAASVVLDISDIPLALLDQLEAVKAGSRL</sequence>
<dbReference type="CDD" id="cd16432">
    <property type="entry name" value="CheB_Rec"/>
    <property type="match status" value="1"/>
</dbReference>
<dbReference type="InterPro" id="IPR008248">
    <property type="entry name" value="CheB-like"/>
</dbReference>
<dbReference type="PROSITE" id="PS50110">
    <property type="entry name" value="RESPONSE_REGULATORY"/>
    <property type="match status" value="1"/>
</dbReference>
<protein>
    <recommendedName>
        <fullName evidence="5">Protein-glutamate methylesterase/protein-glutamine glutaminase</fullName>
        <ecNumber evidence="5">3.1.1.61</ecNumber>
        <ecNumber evidence="5">3.5.1.44</ecNumber>
    </recommendedName>
</protein>
<evidence type="ECO:0000313" key="10">
    <source>
        <dbReference type="EMBL" id="MBD3586294.1"/>
    </source>
</evidence>
<dbReference type="SUPFAM" id="SSF52738">
    <property type="entry name" value="Methylesterase CheB, C-terminal domain"/>
    <property type="match status" value="1"/>
</dbReference>
<feature type="domain" description="Response regulatory" evidence="8">
    <location>
        <begin position="4"/>
        <end position="121"/>
    </location>
</feature>
<dbReference type="InterPro" id="IPR035909">
    <property type="entry name" value="CheB_C"/>
</dbReference>
<keyword evidence="2 5" id="KW-0145">Chemotaxis</keyword>
<dbReference type="PIRSF" id="PIRSF000876">
    <property type="entry name" value="RR_chemtxs_CheB"/>
    <property type="match status" value="1"/>
</dbReference>
<dbReference type="Proteomes" id="UP000624419">
    <property type="component" value="Unassembled WGS sequence"/>
</dbReference>
<organism evidence="10 11">
    <name type="scientific">Salinimonas profundi</name>
    <dbReference type="NCBI Taxonomy" id="2729140"/>
    <lineage>
        <taxon>Bacteria</taxon>
        <taxon>Pseudomonadati</taxon>
        <taxon>Pseudomonadota</taxon>
        <taxon>Gammaproteobacteria</taxon>
        <taxon>Alteromonadales</taxon>
        <taxon>Alteromonadaceae</taxon>
        <taxon>Alteromonas/Salinimonas group</taxon>
        <taxon>Salinimonas</taxon>
    </lineage>
</organism>
<keyword evidence="5 7" id="KW-0597">Phosphoprotein</keyword>
<evidence type="ECO:0000256" key="5">
    <source>
        <dbReference type="HAMAP-Rule" id="MF_00099"/>
    </source>
</evidence>
<keyword evidence="3 5" id="KW-0378">Hydrolase</keyword>
<evidence type="ECO:0000259" key="8">
    <source>
        <dbReference type="PROSITE" id="PS50110"/>
    </source>
</evidence>
<dbReference type="PANTHER" id="PTHR42872">
    <property type="entry name" value="PROTEIN-GLUTAMATE METHYLESTERASE/PROTEIN-GLUTAMINE GLUTAMINASE"/>
    <property type="match status" value="1"/>
</dbReference>
<dbReference type="Gene3D" id="3.40.50.180">
    <property type="entry name" value="Methylesterase CheB, C-terminal domain"/>
    <property type="match status" value="1"/>
</dbReference>
<evidence type="ECO:0000313" key="11">
    <source>
        <dbReference type="Proteomes" id="UP000624419"/>
    </source>
</evidence>
<dbReference type="Gene3D" id="3.40.50.2300">
    <property type="match status" value="1"/>
</dbReference>
<dbReference type="EMBL" id="JABBXD010000005">
    <property type="protein sequence ID" value="MBD3586294.1"/>
    <property type="molecule type" value="Genomic_DNA"/>
</dbReference>
<name>A0ABR8LQA8_9ALTE</name>
<comment type="catalytic activity">
    <reaction evidence="5">
        <text>L-glutaminyl-[protein] + H2O = L-glutamyl-[protein] + NH4(+)</text>
        <dbReference type="Rhea" id="RHEA:16441"/>
        <dbReference type="Rhea" id="RHEA-COMP:10207"/>
        <dbReference type="Rhea" id="RHEA-COMP:10208"/>
        <dbReference type="ChEBI" id="CHEBI:15377"/>
        <dbReference type="ChEBI" id="CHEBI:28938"/>
        <dbReference type="ChEBI" id="CHEBI:29973"/>
        <dbReference type="ChEBI" id="CHEBI:30011"/>
        <dbReference type="EC" id="3.5.1.44"/>
    </reaction>
</comment>
<dbReference type="InterPro" id="IPR001789">
    <property type="entry name" value="Sig_transdc_resp-reg_receiver"/>
</dbReference>
<feature type="active site" evidence="5 6">
    <location>
        <position position="161"/>
    </location>
</feature>
<dbReference type="CDD" id="cd17541">
    <property type="entry name" value="REC_CheB-like"/>
    <property type="match status" value="1"/>
</dbReference>
<dbReference type="EC" id="3.5.1.44" evidence="5"/>
<dbReference type="RefSeq" id="WP_191025109.1">
    <property type="nucleotide sequence ID" value="NZ_JABBXD010000005.1"/>
</dbReference>
<proteinExistence type="inferred from homology"/>
<dbReference type="SUPFAM" id="SSF52172">
    <property type="entry name" value="CheY-like"/>
    <property type="match status" value="1"/>
</dbReference>
<keyword evidence="11" id="KW-1185">Reference proteome</keyword>
<keyword evidence="1 5" id="KW-0963">Cytoplasm</keyword>
<evidence type="ECO:0000256" key="2">
    <source>
        <dbReference type="ARBA" id="ARBA00022500"/>
    </source>
</evidence>
<feature type="modified residue" description="4-aspartylphosphate" evidence="5 7">
    <location>
        <position position="55"/>
    </location>
</feature>
<feature type="domain" description="CheB-type methylesterase" evidence="9">
    <location>
        <begin position="148"/>
        <end position="341"/>
    </location>
</feature>
<dbReference type="NCBIfam" id="NF001965">
    <property type="entry name" value="PRK00742.1"/>
    <property type="match status" value="1"/>
</dbReference>
<dbReference type="InterPro" id="IPR011006">
    <property type="entry name" value="CheY-like_superfamily"/>
</dbReference>
<evidence type="ECO:0000256" key="4">
    <source>
        <dbReference type="ARBA" id="ARBA00048267"/>
    </source>
</evidence>
<comment type="subcellular location">
    <subcellularLocation>
        <location evidence="5">Cytoplasm</location>
    </subcellularLocation>
</comment>
<gene>
    <name evidence="5" type="primary">cheB</name>
    <name evidence="10" type="ORF">HHX48_11135</name>
</gene>
<evidence type="ECO:0000256" key="3">
    <source>
        <dbReference type="ARBA" id="ARBA00022801"/>
    </source>
</evidence>
<dbReference type="PROSITE" id="PS50122">
    <property type="entry name" value="CHEB"/>
    <property type="match status" value="1"/>
</dbReference>
<dbReference type="EC" id="3.1.1.61" evidence="5"/>
<evidence type="ECO:0000256" key="7">
    <source>
        <dbReference type="PROSITE-ProRule" id="PRU00169"/>
    </source>
</evidence>
<comment type="catalytic activity">
    <reaction evidence="4 5">
        <text>[protein]-L-glutamate 5-O-methyl ester + H2O = L-glutamyl-[protein] + methanol + H(+)</text>
        <dbReference type="Rhea" id="RHEA:23236"/>
        <dbReference type="Rhea" id="RHEA-COMP:10208"/>
        <dbReference type="Rhea" id="RHEA-COMP:10311"/>
        <dbReference type="ChEBI" id="CHEBI:15377"/>
        <dbReference type="ChEBI" id="CHEBI:15378"/>
        <dbReference type="ChEBI" id="CHEBI:17790"/>
        <dbReference type="ChEBI" id="CHEBI:29973"/>
        <dbReference type="ChEBI" id="CHEBI:82795"/>
        <dbReference type="EC" id="3.1.1.61"/>
    </reaction>
</comment>